<feature type="transmembrane region" description="Helical" evidence="9">
    <location>
        <begin position="44"/>
        <end position="64"/>
    </location>
</feature>
<evidence type="ECO:0000256" key="4">
    <source>
        <dbReference type="ARBA" id="ARBA00022679"/>
    </source>
</evidence>
<dbReference type="InterPro" id="IPR005467">
    <property type="entry name" value="His_kinase_dom"/>
</dbReference>
<keyword evidence="6 11" id="KW-0418">Kinase</keyword>
<proteinExistence type="predicted"/>
<dbReference type="Proteomes" id="UP000190027">
    <property type="component" value="Unassembled WGS sequence"/>
</dbReference>
<evidence type="ECO:0000313" key="12">
    <source>
        <dbReference type="Proteomes" id="UP000190027"/>
    </source>
</evidence>
<keyword evidence="7" id="KW-0067">ATP-binding</keyword>
<gene>
    <name evidence="11" type="ORF">SAMN02745704_00033</name>
</gene>
<keyword evidence="5" id="KW-0547">Nucleotide-binding</keyword>
<dbReference type="InterPro" id="IPR003661">
    <property type="entry name" value="HisK_dim/P_dom"/>
</dbReference>
<name>A0A1T4W0Y0_9BACT</name>
<keyword evidence="12" id="KW-1185">Reference proteome</keyword>
<feature type="transmembrane region" description="Helical" evidence="9">
    <location>
        <begin position="12"/>
        <end position="37"/>
    </location>
</feature>
<keyword evidence="9" id="KW-0812">Transmembrane</keyword>
<keyword evidence="4" id="KW-0808">Transferase</keyword>
<dbReference type="InterPro" id="IPR003594">
    <property type="entry name" value="HATPase_dom"/>
</dbReference>
<dbReference type="SMART" id="SM00388">
    <property type="entry name" value="HisKA"/>
    <property type="match status" value="1"/>
</dbReference>
<evidence type="ECO:0000256" key="5">
    <source>
        <dbReference type="ARBA" id="ARBA00022741"/>
    </source>
</evidence>
<dbReference type="SUPFAM" id="SSF55874">
    <property type="entry name" value="ATPase domain of HSP90 chaperone/DNA topoisomerase II/histidine kinase"/>
    <property type="match status" value="1"/>
</dbReference>
<dbReference type="RefSeq" id="WP_078715633.1">
    <property type="nucleotide sequence ID" value="NZ_FUYC01000001.1"/>
</dbReference>
<keyword evidence="3" id="KW-0597">Phosphoprotein</keyword>
<evidence type="ECO:0000256" key="7">
    <source>
        <dbReference type="ARBA" id="ARBA00022840"/>
    </source>
</evidence>
<dbReference type="Pfam" id="PF00512">
    <property type="entry name" value="HisKA"/>
    <property type="match status" value="1"/>
</dbReference>
<keyword evidence="9" id="KW-1133">Transmembrane helix</keyword>
<dbReference type="InterPro" id="IPR036890">
    <property type="entry name" value="HATPase_C_sf"/>
</dbReference>
<dbReference type="OrthoDB" id="9777714at2"/>
<reference evidence="11 12" key="1">
    <citation type="submission" date="2017-02" db="EMBL/GenBank/DDBJ databases">
        <authorList>
            <person name="Peterson S.W."/>
        </authorList>
    </citation>
    <scope>NUCLEOTIDE SEQUENCE [LARGE SCALE GENOMIC DNA]</scope>
    <source>
        <strain evidence="11 12">DSM 16080</strain>
    </source>
</reference>
<dbReference type="Pfam" id="PF02518">
    <property type="entry name" value="HATPase_c"/>
    <property type="match status" value="1"/>
</dbReference>
<dbReference type="SMART" id="SM00387">
    <property type="entry name" value="HATPase_c"/>
    <property type="match status" value="1"/>
</dbReference>
<evidence type="ECO:0000256" key="3">
    <source>
        <dbReference type="ARBA" id="ARBA00022553"/>
    </source>
</evidence>
<dbReference type="GO" id="GO:0005524">
    <property type="term" value="F:ATP binding"/>
    <property type="evidence" value="ECO:0007669"/>
    <property type="project" value="UniProtKB-KW"/>
</dbReference>
<protein>
    <recommendedName>
        <fullName evidence="2">histidine kinase</fullName>
        <ecNumber evidence="2">2.7.13.3</ecNumber>
    </recommendedName>
</protein>
<dbReference type="InterPro" id="IPR004358">
    <property type="entry name" value="Sig_transdc_His_kin-like_C"/>
</dbReference>
<dbReference type="PROSITE" id="PS50109">
    <property type="entry name" value="HIS_KIN"/>
    <property type="match status" value="1"/>
</dbReference>
<dbReference type="EC" id="2.7.13.3" evidence="2"/>
<keyword evidence="9" id="KW-0472">Membrane</keyword>
<dbReference type="SUPFAM" id="SSF47384">
    <property type="entry name" value="Homodimeric domain of signal transducing histidine kinase"/>
    <property type="match status" value="1"/>
</dbReference>
<evidence type="ECO:0000256" key="8">
    <source>
        <dbReference type="ARBA" id="ARBA00023012"/>
    </source>
</evidence>
<keyword evidence="8" id="KW-0902">Two-component regulatory system</keyword>
<accession>A0A1T4W0Y0</accession>
<dbReference type="PANTHER" id="PTHR43065">
    <property type="entry name" value="SENSOR HISTIDINE KINASE"/>
    <property type="match status" value="1"/>
</dbReference>
<evidence type="ECO:0000259" key="10">
    <source>
        <dbReference type="PROSITE" id="PS50109"/>
    </source>
</evidence>
<dbReference type="InterPro" id="IPR036097">
    <property type="entry name" value="HisK_dim/P_sf"/>
</dbReference>
<dbReference type="Gene3D" id="3.30.565.10">
    <property type="entry name" value="Histidine kinase-like ATPase, C-terminal domain"/>
    <property type="match status" value="1"/>
</dbReference>
<dbReference type="STRING" id="1121449.SAMN02745704_00033"/>
<feature type="domain" description="Histidine kinase" evidence="10">
    <location>
        <begin position="95"/>
        <end position="313"/>
    </location>
</feature>
<dbReference type="AlphaFoldDB" id="A0A1T4W0Y0"/>
<evidence type="ECO:0000313" key="11">
    <source>
        <dbReference type="EMBL" id="SKA70916.1"/>
    </source>
</evidence>
<evidence type="ECO:0000256" key="6">
    <source>
        <dbReference type="ARBA" id="ARBA00022777"/>
    </source>
</evidence>
<dbReference type="PRINTS" id="PR00344">
    <property type="entry name" value="BCTRLSENSOR"/>
</dbReference>
<sequence length="317" mass="35065">MTASVVRTGQPGWLHSLLIVERYVAPAVVFLVALAALEVGGRCGLLIAVGCAVALALLGFRLWWDLAGSRREIRVLNEQLIQSQKLSALGELSAGVAHEINNPLAVIAQEVELMEMLLPRATFERMEDRDDVVDCLGEITRQVDRCCHITRGMLDFARKREAVIQQTDMNQLIDDMVRLVELEIRNKEIFIEREYAEPPPNVCTDPPLVRQVVLNLLNNAAQAMGGDGRITIATRHLDGDGVEMRIRDTGPGIAREHLEKIFNPFFTTKEPGKGTGLGLSICLRIVNELGGTLAVESERGRGAEFIVRLPSLTQRED</sequence>
<evidence type="ECO:0000256" key="9">
    <source>
        <dbReference type="SAM" id="Phobius"/>
    </source>
</evidence>
<dbReference type="PANTHER" id="PTHR43065:SF10">
    <property type="entry name" value="PEROXIDE STRESS-ACTIVATED HISTIDINE KINASE MAK3"/>
    <property type="match status" value="1"/>
</dbReference>
<dbReference type="EMBL" id="FUYC01000001">
    <property type="protein sequence ID" value="SKA70916.1"/>
    <property type="molecule type" value="Genomic_DNA"/>
</dbReference>
<evidence type="ECO:0000256" key="2">
    <source>
        <dbReference type="ARBA" id="ARBA00012438"/>
    </source>
</evidence>
<dbReference type="CDD" id="cd00082">
    <property type="entry name" value="HisKA"/>
    <property type="match status" value="1"/>
</dbReference>
<evidence type="ECO:0000256" key="1">
    <source>
        <dbReference type="ARBA" id="ARBA00000085"/>
    </source>
</evidence>
<dbReference type="Gene3D" id="1.10.287.130">
    <property type="match status" value="1"/>
</dbReference>
<comment type="catalytic activity">
    <reaction evidence="1">
        <text>ATP + protein L-histidine = ADP + protein N-phospho-L-histidine.</text>
        <dbReference type="EC" id="2.7.13.3"/>
    </reaction>
</comment>
<dbReference type="GO" id="GO:0000155">
    <property type="term" value="F:phosphorelay sensor kinase activity"/>
    <property type="evidence" value="ECO:0007669"/>
    <property type="project" value="InterPro"/>
</dbReference>
<organism evidence="11 12">
    <name type="scientific">Paucidesulfovibrio gracilis DSM 16080</name>
    <dbReference type="NCBI Taxonomy" id="1121449"/>
    <lineage>
        <taxon>Bacteria</taxon>
        <taxon>Pseudomonadati</taxon>
        <taxon>Thermodesulfobacteriota</taxon>
        <taxon>Desulfovibrionia</taxon>
        <taxon>Desulfovibrionales</taxon>
        <taxon>Desulfovibrionaceae</taxon>
        <taxon>Paucidesulfovibrio</taxon>
    </lineage>
</organism>